<keyword evidence="2" id="KW-1185">Reference proteome</keyword>
<evidence type="ECO:0000313" key="1">
    <source>
        <dbReference type="EMBL" id="STY27889.1"/>
    </source>
</evidence>
<evidence type="ECO:0000313" key="2">
    <source>
        <dbReference type="Proteomes" id="UP000255297"/>
    </source>
</evidence>
<organism evidence="1 2">
    <name type="scientific">Legionella wadsworthii</name>
    <dbReference type="NCBI Taxonomy" id="28088"/>
    <lineage>
        <taxon>Bacteria</taxon>
        <taxon>Pseudomonadati</taxon>
        <taxon>Pseudomonadota</taxon>
        <taxon>Gammaproteobacteria</taxon>
        <taxon>Legionellales</taxon>
        <taxon>Legionellaceae</taxon>
        <taxon>Legionella</taxon>
    </lineage>
</organism>
<dbReference type="EMBL" id="UGPB01000001">
    <property type="protein sequence ID" value="STY27889.1"/>
    <property type="molecule type" value="Genomic_DNA"/>
</dbReference>
<proteinExistence type="predicted"/>
<reference evidence="1 2" key="1">
    <citation type="submission" date="2018-06" db="EMBL/GenBank/DDBJ databases">
        <authorList>
            <consortium name="Pathogen Informatics"/>
            <person name="Doyle S."/>
        </authorList>
    </citation>
    <scope>NUCLEOTIDE SEQUENCE [LARGE SCALE GENOMIC DNA]</scope>
    <source>
        <strain evidence="1 2">NCTC11532</strain>
    </source>
</reference>
<dbReference type="Proteomes" id="UP000255297">
    <property type="component" value="Unassembled WGS sequence"/>
</dbReference>
<protein>
    <submittedName>
        <fullName evidence="1">Uncharacterized protein</fullName>
    </submittedName>
</protein>
<sequence>MAGINLVIQVQDNNYYPRVKNTDPYRYVGKLAVTGPEPVKNTQEDGETLANIIQVINEDNKQRMHAYEQCCKRISSHVIAKELTYEQLREFYTTHLPVHPNGQNISVPTLEQSQEKLVIAGAPQKGRQHTTELLINAIAYWGCTNQVDPDILFDQIGTRPGVSMK</sequence>
<dbReference type="OrthoDB" id="5650127at2"/>
<gene>
    <name evidence="1" type="ORF">NCTC11532_00050</name>
</gene>
<name>A0A378LQ16_9GAMM</name>
<accession>A0A378LQ16</accession>
<dbReference type="AlphaFoldDB" id="A0A378LQ16"/>
<dbReference type="RefSeq" id="WP_031566858.1">
    <property type="nucleotide sequence ID" value="NZ_CAAAIS010000018.1"/>
</dbReference>